<feature type="compositionally biased region" description="Low complexity" evidence="5">
    <location>
        <begin position="1162"/>
        <end position="1178"/>
    </location>
</feature>
<evidence type="ECO:0000256" key="2">
    <source>
        <dbReference type="ARBA" id="ARBA00022692"/>
    </source>
</evidence>
<dbReference type="Pfam" id="PF05345">
    <property type="entry name" value="He_PIG"/>
    <property type="match status" value="2"/>
</dbReference>
<dbReference type="Proteomes" id="UP001596472">
    <property type="component" value="Unassembled WGS sequence"/>
</dbReference>
<evidence type="ECO:0000256" key="4">
    <source>
        <dbReference type="ARBA" id="ARBA00023180"/>
    </source>
</evidence>
<dbReference type="PROSITE" id="PS50853">
    <property type="entry name" value="FN3"/>
    <property type="match status" value="1"/>
</dbReference>
<sequence length="3269" mass="343916">MSHWTTALLFRHLMAGMIACLWMGAGQLDAQTNLYREVVSRELSLHVENGADFGGSATREFSMRIENGSENRELASREFSLAVGGADAPPAITELDITVSATGDEVALDWTSYNPWQFRDIAEFRIYVTDDGPITDVSGLTSAGSVDGETTSFQLSGLSEFTDHFIAVVAVDALGNFDPIANYSAAYVLSPQSVSRELSLFIGNEANPPIRRITSREFDLAIAGPTPPPAIGGFDVTVSPLGDSATLDWSSYNQWADLPVDRFEIYLSDSGPITDVSGLSPFAIARGGNTSITLDGLTPNTDHFFAIVPVDPLDRREAAVNYGAAYVISPEAVSREFTIGIGNETTPRFQEIVSREFDIIVPDAAAPPPVTGIDSGFLVETSNDTFGSVILDFSSYNETIVGDIVSYAVYVGGSYFDDVTGLTPFATLPLGGKRQTLSGLPGGSINHFAVVAVDSLGNFDPTVRSFSAQASISGVGEVENLSGSSSSTSLSFFWDPPIDAAAFLDRYRVWLGTDPPVDLPLSQTSFDAGDLTPGTAYPFRVSTVDIFGNVSSGTSLNASTWLAAPPNLRLTLVGGQVVAKWDPPEPEALVAFYRIYDAASSFSDVGSLTPLTSTLANEAVVGDLASVQGRWFGVTAVNELGDADPAVVSIQASKQAQSIDFPQPSLTNPPIPLAGTASSGLPVSFEISPPSIATLIDASGPAIDIIRGGPISIIAGQSGDSNWWPAEPVTRELRLPPVISSLTANGRELQNGATLGELDVLLRVTALDVDGIASAEFSLRPDGGNFSPIGRDLISGDGFTAVLATETLSPGNYELKVVVETPSGFTAQRVHPVSIQLLPPAAPSILSPTNGDRFEVADVMVSGTAQRGSDVRLFRSGAEVAGPVTVDASGNFSASVSLVPGNNPITARATNAAGTSPDSASLGIELRSTLQLSLDLQVFAESETATLTVSRNHSQGQVTIALGSHSSGQLSFPSSTTIADGARQTSVSITAIDDMVAELDSSVVISASAAGYSSANLQATILDDDRPMLTLATNRTVVAEGSDPGELIATVTRSPISDANLAVSIASSHQGSLISPSTIMLPPFVGSVQVVIETPDNSETDGDRSVFITAATFDVTTDELLAQSNEVEILVTDDDGPSLSLSLPKLALQEGQTSIATLSRNGESGSSLEVTLSSSDTSEATVPGSVTIPSGSDSVEFPVSLLDDGIDDGNQQVLITATASGFSLAQLATTVTDLSLPDLAVSSLTVPLDPLTEETSSFIYRVENQGATDILRPIGVRLYLSRDAIIDPGDQRLTVFQHTQGLAAGSFFEQSHSFFTPREPGNYRILAELDPDLAIEEILETNNVGASSMFSIRSAYSATISADVEVAASGTPVTFRGQATLANGDPAAAKRVNIHLLVRGTTRVIETQTDAGGNFSEIFTPLPGEGGIYCVGAVHPGSPSASPQDSFALLGFSTNPHALELSLIREGAEVTGTVVLTNLTDLPLQSVSAAGLNLPDGIHVSVAPTGSAEVGSLGSIEMEYRVSASAGSPATADGSIRFTSPEGALLDLPISIVVRDHESRLSRSPGTISGGMIPGEQSFVSFTLRNDGGAPSGPIQVLTPSSFSWMKVVNGSPSASILPGESATISLQLCPPDDFPLGLTTGTLVVVGSHNSLSVPFSIRSVSDETGDLVVRCEDEYTYFAAGNPPLAGVTVQALDPITKAVVATGISDGKGEVRFDDLPESSYEIRGSAEQHASVRQTVSVRPGVESTVSLFLQRRTVSYSWTVVPTETKDRYRIVIESEFETNVPAPVITVEPNFIDLTELTEEVSQIDITLTNHGLIAADDVNIAFNSSADWQIDSLTGNIPRMAAKSRYVIPVKITKLNAGRAGGCGPSGGVDWSYKCGDLVVGGRAGVGFRGGGTPCGGGTGGSGGGGGTGGPGGAFNPVGSAAFGSCDPCILIALIDCGVSFAAGPFGCAYAAGRFVMDCEGKGFDPNCIVDALQLGGGCACSVTPYGNACNAVNCFIDILQCVANSSENGDGRARSYAEILATFDDRGRSVMAMVEFDLALLGDPAWSIVLESEGMPAFFELYKEVVGGQSLPSQCIDGTEESAMLASLIGQQYPQLVRELVARWNRTMDYWSAGIFEAEDLGPGQNDDFITGTELSEAAARVVNAFDEVRADGFDDPVEAFGDSTRDLFRFLSSGDGVCARVRLQIEQEAVMTRDAFDARLTLENTGNMPLENVEVDLRVLDLDGFDATDRFGIDGPNLTGISNGSLSGQSNGEIQWTFHPAEDAAPTEATVYEIYGEARYTIDGVVTTLPLLPQAITVYPNPNLRLKYFHQRDVYSDDPFTDPVEPSIPYSLGVMVENTGAGVARDFSITSNQPKIIENDKGLLIDFQIIGTTVGGEPVTPSLAVNFGNIEPGEVEVAEWLLTSTLQGLFIGYSAEFEHLDDFGGLRSSLIESVDIYETIRAVNALGPKDDGTPDFLVNATFDVLDLPDEIHLSDGSVEPVSTSLNASAGIPEAGNLTITLNNTGLGAGWGYLRVPDPGDGNFHLVSCQRSDGLSIPVGTNVWTTDRSFLGLGLGAIKENLLHLVDCDSTGSYTLTFAEAAPTDITPPSSRVATLPANSGSFIPVSWSGNDDAGVARYSVFVSVNGGPFEPWQTRTTATSALFSGEIGSTYDFYSIAIDAAGNVEAAKTAAEASTAVNQQNQAPTIHSSDPLTVEEGGTLNYQFTATDPDGPNSALSYSLTTPNPGITLNPSTGRLRWLTGEEDGGTTTEVTVTVTDGDPAPLSDSITLSIAVVDTNLPPSLLNPGSYTIDVGESLNVQLVASDGDLPTQTVRYRLAGGQPPGMTIDPSSGLIQWVASEDAEEQTFAVSVQAYDDQTPEGLATRTLYVEVLKKPGLEPFFDPFPTLVWATDGVQQVKLKASDPEGEPVTITADLSSLTAGWPSYRAEANAGTGTITWGTWGVTPGTYQVTLNASTERQSSSAQLTIEVVERDAFTDFTGWAGAYDLNPLESLVDRSLNPLGLDNLFVYAFGIDPRWAIAPGQPAPAPRPLRDAKGLSFILPESGLGRADLEYVIEQSDASLGNWQPVATKSGHSPWTGSDISIDQEALQGHLTMVSISFDTLPPGGSAFFRLRIGFPGTEASAFDSWMAGFLTPNRGPEEDANHDRIPNLLAWSLGHESPLLLTETARKSLPHLVGAPHELGFRVTILGGSKADVRYLIETSPNLKDWQAIAVKQGTQPWHADVNFSSNGANSPDEAWDFELSLGPGGFVRLRVDPLSHP</sequence>
<dbReference type="PANTHER" id="PTHR24028:SF328">
    <property type="entry name" value="CADHERIN-3"/>
    <property type="match status" value="1"/>
</dbReference>
<evidence type="ECO:0000256" key="5">
    <source>
        <dbReference type="SAM" id="MobiDB-lite"/>
    </source>
</evidence>
<reference evidence="9" key="1">
    <citation type="journal article" date="2019" name="Int. J. Syst. Evol. Microbiol.">
        <title>The Global Catalogue of Microorganisms (GCM) 10K type strain sequencing project: providing services to taxonomists for standard genome sequencing and annotation.</title>
        <authorList>
            <consortium name="The Broad Institute Genomics Platform"/>
            <consortium name="The Broad Institute Genome Sequencing Center for Infectious Disease"/>
            <person name="Wu L."/>
            <person name="Ma J."/>
        </authorList>
    </citation>
    <scope>NUCLEOTIDE SEQUENCE [LARGE SCALE GENOMIC DNA]</scope>
    <source>
        <strain evidence="9">CGMCC 4.1467</strain>
    </source>
</reference>
<evidence type="ECO:0000259" key="7">
    <source>
        <dbReference type="PROSITE" id="PS50853"/>
    </source>
</evidence>
<dbReference type="InterPro" id="IPR011635">
    <property type="entry name" value="CARDB"/>
</dbReference>
<dbReference type="SMART" id="SM00112">
    <property type="entry name" value="CA"/>
    <property type="match status" value="2"/>
</dbReference>
<dbReference type="PROSITE" id="PS50268">
    <property type="entry name" value="CADHERIN_2"/>
    <property type="match status" value="2"/>
</dbReference>
<dbReference type="SUPFAM" id="SSF49478">
    <property type="entry name" value="Cna protein B-type domain"/>
    <property type="match status" value="1"/>
</dbReference>
<evidence type="ECO:0000313" key="8">
    <source>
        <dbReference type="EMBL" id="MFC7338373.1"/>
    </source>
</evidence>
<comment type="caution">
    <text evidence="8">The sequence shown here is derived from an EMBL/GenBank/DDBJ whole genome shotgun (WGS) entry which is preliminary data.</text>
</comment>
<proteinExistence type="predicted"/>
<dbReference type="PANTHER" id="PTHR24028">
    <property type="entry name" value="CADHERIN-87A"/>
    <property type="match status" value="1"/>
</dbReference>
<accession>A0ABW2L7J5</accession>
<dbReference type="Gene3D" id="2.60.40.10">
    <property type="entry name" value="Immunoglobulins"/>
    <property type="match status" value="8"/>
</dbReference>
<dbReference type="InterPro" id="IPR050174">
    <property type="entry name" value="Protocadherin/Cadherin-CA"/>
</dbReference>
<evidence type="ECO:0000256" key="1">
    <source>
        <dbReference type="ARBA" id="ARBA00004167"/>
    </source>
</evidence>
<dbReference type="InterPro" id="IPR003961">
    <property type="entry name" value="FN3_dom"/>
</dbReference>
<dbReference type="InterPro" id="IPR038081">
    <property type="entry name" value="CalX-like_sf"/>
</dbReference>
<feature type="domain" description="Fibronectin type-III" evidence="7">
    <location>
        <begin position="474"/>
        <end position="566"/>
    </location>
</feature>
<dbReference type="CDD" id="cd00063">
    <property type="entry name" value="FN3"/>
    <property type="match status" value="1"/>
</dbReference>
<dbReference type="InterPro" id="IPR036116">
    <property type="entry name" value="FN3_sf"/>
</dbReference>
<keyword evidence="9" id="KW-1185">Reference proteome</keyword>
<keyword evidence="3" id="KW-0472">Membrane</keyword>
<dbReference type="SUPFAM" id="SSF141072">
    <property type="entry name" value="CalX-like"/>
    <property type="match status" value="2"/>
</dbReference>
<dbReference type="SMART" id="SM00060">
    <property type="entry name" value="FN3"/>
    <property type="match status" value="4"/>
</dbReference>
<comment type="subcellular location">
    <subcellularLocation>
        <location evidence="1">Membrane</location>
        <topology evidence="1">Single-pass membrane protein</topology>
    </subcellularLocation>
</comment>
<evidence type="ECO:0000256" key="3">
    <source>
        <dbReference type="ARBA" id="ARBA00022989"/>
    </source>
</evidence>
<dbReference type="Pfam" id="PF07705">
    <property type="entry name" value="CARDB"/>
    <property type="match status" value="1"/>
</dbReference>
<protein>
    <submittedName>
        <fullName evidence="8">CARDB domain-containing protein</fullName>
    </submittedName>
</protein>
<feature type="domain" description="Cadherin" evidence="6">
    <location>
        <begin position="2793"/>
        <end position="2889"/>
    </location>
</feature>
<feature type="domain" description="Cadherin" evidence="6">
    <location>
        <begin position="2695"/>
        <end position="2791"/>
    </location>
</feature>
<dbReference type="RefSeq" id="WP_379713631.1">
    <property type="nucleotide sequence ID" value="NZ_JBHTBS010000007.1"/>
</dbReference>
<feature type="region of interest" description="Disordered" evidence="5">
    <location>
        <begin position="1159"/>
        <end position="1191"/>
    </location>
</feature>
<keyword evidence="3" id="KW-1133">Transmembrane helix</keyword>
<name>A0ABW2L7J5_9BACT</name>
<dbReference type="CDD" id="cd11304">
    <property type="entry name" value="Cadherin_repeat"/>
    <property type="match status" value="1"/>
</dbReference>
<dbReference type="InterPro" id="IPR002126">
    <property type="entry name" value="Cadherin-like_dom"/>
</dbReference>
<keyword evidence="4" id="KW-0325">Glycoprotein</keyword>
<dbReference type="EMBL" id="JBHTBS010000007">
    <property type="protein sequence ID" value="MFC7338373.1"/>
    <property type="molecule type" value="Genomic_DNA"/>
</dbReference>
<keyword evidence="2" id="KW-0812">Transmembrane</keyword>
<evidence type="ECO:0000259" key="6">
    <source>
        <dbReference type="PROSITE" id="PS50268"/>
    </source>
</evidence>
<dbReference type="InterPro" id="IPR013783">
    <property type="entry name" value="Ig-like_fold"/>
</dbReference>
<organism evidence="8 9">
    <name type="scientific">Haloferula chungangensis</name>
    <dbReference type="NCBI Taxonomy" id="1048331"/>
    <lineage>
        <taxon>Bacteria</taxon>
        <taxon>Pseudomonadati</taxon>
        <taxon>Verrucomicrobiota</taxon>
        <taxon>Verrucomicrobiia</taxon>
        <taxon>Verrucomicrobiales</taxon>
        <taxon>Verrucomicrobiaceae</taxon>
        <taxon>Haloferula</taxon>
    </lineage>
</organism>
<evidence type="ECO:0000313" key="9">
    <source>
        <dbReference type="Proteomes" id="UP001596472"/>
    </source>
</evidence>
<gene>
    <name evidence="8" type="ORF">ACFQY0_14360</name>
</gene>
<dbReference type="InterPro" id="IPR015919">
    <property type="entry name" value="Cadherin-like_sf"/>
</dbReference>
<dbReference type="SUPFAM" id="SSF49265">
    <property type="entry name" value="Fibronectin type III"/>
    <property type="match status" value="2"/>
</dbReference>
<dbReference type="SUPFAM" id="SSF49313">
    <property type="entry name" value="Cadherin-like"/>
    <property type="match status" value="2"/>
</dbReference>